<dbReference type="Pfam" id="PF22936">
    <property type="entry name" value="Pol_BBD"/>
    <property type="match status" value="1"/>
</dbReference>
<dbReference type="SUPFAM" id="SSF57756">
    <property type="entry name" value="Retrovirus zinc finger-like domains"/>
    <property type="match status" value="1"/>
</dbReference>
<dbReference type="PANTHER" id="PTHR47592:SF27">
    <property type="entry name" value="OS08G0421700 PROTEIN"/>
    <property type="match status" value="1"/>
</dbReference>
<organism evidence="3 4">
    <name type="scientific">Odynerus spinipes</name>
    <dbReference type="NCBI Taxonomy" id="1348599"/>
    <lineage>
        <taxon>Eukaryota</taxon>
        <taxon>Metazoa</taxon>
        <taxon>Ecdysozoa</taxon>
        <taxon>Arthropoda</taxon>
        <taxon>Hexapoda</taxon>
        <taxon>Insecta</taxon>
        <taxon>Pterygota</taxon>
        <taxon>Neoptera</taxon>
        <taxon>Endopterygota</taxon>
        <taxon>Hymenoptera</taxon>
        <taxon>Apocrita</taxon>
        <taxon>Aculeata</taxon>
        <taxon>Vespoidea</taxon>
        <taxon>Vespidae</taxon>
        <taxon>Eumeninae</taxon>
        <taxon>Odynerus</taxon>
    </lineage>
</organism>
<reference evidence="3" key="1">
    <citation type="submission" date="2021-08" db="EMBL/GenBank/DDBJ databases">
        <authorList>
            <person name="Misof B."/>
            <person name="Oliver O."/>
            <person name="Podsiadlowski L."/>
            <person name="Donath A."/>
            <person name="Peters R."/>
            <person name="Mayer C."/>
            <person name="Rust J."/>
            <person name="Gunkel S."/>
            <person name="Lesny P."/>
            <person name="Martin S."/>
            <person name="Oeyen J.P."/>
            <person name="Petersen M."/>
            <person name="Panagiotis P."/>
            <person name="Wilbrandt J."/>
            <person name="Tanja T."/>
        </authorList>
    </citation>
    <scope>NUCLEOTIDE SEQUENCE</scope>
    <source>
        <strain evidence="3">GBR_01_08_01A</strain>
        <tissue evidence="3">Thorax + abdomen</tissue>
    </source>
</reference>
<keyword evidence="1" id="KW-0862">Zinc</keyword>
<dbReference type="Pfam" id="PF14223">
    <property type="entry name" value="Retrotran_gag_2"/>
    <property type="match status" value="1"/>
</dbReference>
<accession>A0AAD9VME9</accession>
<dbReference type="Pfam" id="PF00098">
    <property type="entry name" value="zf-CCHC"/>
    <property type="match status" value="1"/>
</dbReference>
<gene>
    <name evidence="3" type="ORF">KPH14_010926</name>
</gene>
<dbReference type="GO" id="GO:0003676">
    <property type="term" value="F:nucleic acid binding"/>
    <property type="evidence" value="ECO:0007669"/>
    <property type="project" value="InterPro"/>
</dbReference>
<dbReference type="InterPro" id="IPR054722">
    <property type="entry name" value="PolX-like_BBD"/>
</dbReference>
<protein>
    <recommendedName>
        <fullName evidence="2">CCHC-type domain-containing protein</fullName>
    </recommendedName>
</protein>
<dbReference type="InterPro" id="IPR025314">
    <property type="entry name" value="DUF4219"/>
</dbReference>
<dbReference type="SMART" id="SM00343">
    <property type="entry name" value="ZnF_C2HC"/>
    <property type="match status" value="1"/>
</dbReference>
<keyword evidence="4" id="KW-1185">Reference proteome</keyword>
<comment type="caution">
    <text evidence="3">The sequence shown here is derived from an EMBL/GenBank/DDBJ whole genome shotgun (WGS) entry which is preliminary data.</text>
</comment>
<dbReference type="InterPro" id="IPR036875">
    <property type="entry name" value="Znf_CCHC_sf"/>
</dbReference>
<sequence length="480" mass="54989">MDNSYVKIAKLNSENYEVWKYKVELLLIKEGLWEVVEKDRPAEPNEAWIKNEVENGDMEEHINCMQVMVDKLTALGETLNEKMFIAMLLCSLPDSYNTLITALESRSEEDLTLSMIKGKLIDEYNRRKNASSYLEGSNDRVLKSQAVIKDFNKEQTNLNCYFCKKAGHLKRDCRRYKFWKSRQEKVNQVVEKGNPKDKELCFSAACKRMGSKEWYVDSGATSHMTSDRNFFLDFIPRSSENIRTANGESIKVCGSGIGRLICVTDNYKELVIPIKNVLYVPELDGNLLSVSKLNEKGFKVLFEEGCCKILNSKDVVAIGDLSGNSYTLRTVQKVMMATGQHNNNCQHTWHKKLGHRDPNAIQEIVTQNIATGITIKDCGLRVTSSSSTEAEHIALAEACQKAEWLRRLLQDFGFLQTKPTIIFEDNQSCIKLSDNIKYSKRTKHIDTKIHYVKDLKDRLVVDYRYCPSEYMLADMLTKPL</sequence>
<dbReference type="PROSITE" id="PS50158">
    <property type="entry name" value="ZF_CCHC"/>
    <property type="match status" value="1"/>
</dbReference>
<keyword evidence="1" id="KW-0479">Metal-binding</keyword>
<keyword evidence="1" id="KW-0863">Zinc-finger</keyword>
<evidence type="ECO:0000313" key="4">
    <source>
        <dbReference type="Proteomes" id="UP001258017"/>
    </source>
</evidence>
<dbReference type="CDD" id="cd09272">
    <property type="entry name" value="RNase_HI_RT_Ty1"/>
    <property type="match status" value="1"/>
</dbReference>
<dbReference type="Proteomes" id="UP001258017">
    <property type="component" value="Unassembled WGS sequence"/>
</dbReference>
<evidence type="ECO:0000259" key="2">
    <source>
        <dbReference type="PROSITE" id="PS50158"/>
    </source>
</evidence>
<reference evidence="3" key="2">
    <citation type="journal article" date="2023" name="Commun. Biol.">
        <title>Intrasexual cuticular hydrocarbon dimorphism in a wasp sheds light on hydrocarbon biosynthesis genes in Hymenoptera.</title>
        <authorList>
            <person name="Moris V.C."/>
            <person name="Podsiadlowski L."/>
            <person name="Martin S."/>
            <person name="Oeyen J.P."/>
            <person name="Donath A."/>
            <person name="Petersen M."/>
            <person name="Wilbrandt J."/>
            <person name="Misof B."/>
            <person name="Liedtke D."/>
            <person name="Thamm M."/>
            <person name="Scheiner R."/>
            <person name="Schmitt T."/>
            <person name="Niehuis O."/>
        </authorList>
    </citation>
    <scope>NUCLEOTIDE SEQUENCE</scope>
    <source>
        <strain evidence="3">GBR_01_08_01A</strain>
    </source>
</reference>
<proteinExistence type="predicted"/>
<evidence type="ECO:0000313" key="3">
    <source>
        <dbReference type="EMBL" id="KAK2579077.1"/>
    </source>
</evidence>
<evidence type="ECO:0000256" key="1">
    <source>
        <dbReference type="PROSITE-ProRule" id="PRU00047"/>
    </source>
</evidence>
<dbReference type="InterPro" id="IPR001878">
    <property type="entry name" value="Znf_CCHC"/>
</dbReference>
<dbReference type="AlphaFoldDB" id="A0AAD9VME9"/>
<dbReference type="GO" id="GO:0008270">
    <property type="term" value="F:zinc ion binding"/>
    <property type="evidence" value="ECO:0007669"/>
    <property type="project" value="UniProtKB-KW"/>
</dbReference>
<dbReference type="EMBL" id="JAIFRP010000111">
    <property type="protein sequence ID" value="KAK2579077.1"/>
    <property type="molecule type" value="Genomic_DNA"/>
</dbReference>
<name>A0AAD9VME9_9HYME</name>
<dbReference type="PANTHER" id="PTHR47592">
    <property type="entry name" value="PBF68 PROTEIN"/>
    <property type="match status" value="1"/>
</dbReference>
<dbReference type="Pfam" id="PF13961">
    <property type="entry name" value="DUF4219"/>
    <property type="match status" value="1"/>
</dbReference>
<feature type="domain" description="CCHC-type" evidence="2">
    <location>
        <begin position="160"/>
        <end position="175"/>
    </location>
</feature>